<evidence type="ECO:0000313" key="11">
    <source>
        <dbReference type="EMBL" id="AMV66135.1"/>
    </source>
</evidence>
<dbReference type="EMBL" id="CP012275">
    <property type="protein sequence ID" value="AMV61985.1"/>
    <property type="molecule type" value="Genomic_DNA"/>
</dbReference>
<dbReference type="Proteomes" id="UP000076244">
    <property type="component" value="Chromosome"/>
</dbReference>
<evidence type="ECO:0000256" key="8">
    <source>
        <dbReference type="SAM" id="Phobius"/>
    </source>
</evidence>
<feature type="transmembrane region" description="Helical" evidence="8">
    <location>
        <begin position="12"/>
        <end position="33"/>
    </location>
</feature>
<evidence type="ECO:0000313" key="13">
    <source>
        <dbReference type="Proteomes" id="UP000076405"/>
    </source>
</evidence>
<reference evidence="12 13" key="1">
    <citation type="journal article" date="2016" name="PLoS ONE">
        <title>The Identification of Novel Diagnostic Marker Genes for the Detection of Beer Spoiling Pediococcus damnosus Strains Using the BlAst Diagnostic Gene findEr.</title>
        <authorList>
            <person name="Behr J."/>
            <person name="Geissler A.J."/>
            <person name="Schmid J."/>
            <person name="Zehe A."/>
            <person name="Vogel R.F."/>
        </authorList>
    </citation>
    <scope>NUCLEOTIDE SEQUENCE [LARGE SCALE GENOMIC DNA]</scope>
    <source>
        <strain evidence="10 13">TMW 2.1533</strain>
        <strain evidence="11 12">TMW 2.1535</strain>
    </source>
</reference>
<dbReference type="GO" id="GO:0008076">
    <property type="term" value="C:voltage-gated potassium channel complex"/>
    <property type="evidence" value="ECO:0007669"/>
    <property type="project" value="InterPro"/>
</dbReference>
<dbReference type="SUPFAM" id="SSF81324">
    <property type="entry name" value="Voltage-gated potassium channels"/>
    <property type="match status" value="1"/>
</dbReference>
<evidence type="ECO:0000313" key="12">
    <source>
        <dbReference type="Proteomes" id="UP000076244"/>
    </source>
</evidence>
<dbReference type="InterPro" id="IPR028325">
    <property type="entry name" value="VG_K_chnl"/>
</dbReference>
<keyword evidence="7" id="KW-0407">Ion channel</keyword>
<evidence type="ECO:0000256" key="6">
    <source>
        <dbReference type="ARBA" id="ARBA00023136"/>
    </source>
</evidence>
<evidence type="ECO:0000256" key="4">
    <source>
        <dbReference type="ARBA" id="ARBA00022989"/>
    </source>
</evidence>
<dbReference type="Proteomes" id="UP000076405">
    <property type="component" value="Chromosome"/>
</dbReference>
<keyword evidence="12" id="KW-1185">Reference proteome</keyword>
<accession>A0A0R2H547</accession>
<comment type="subcellular location">
    <subcellularLocation>
        <location evidence="1">Membrane</location>
        <topology evidence="1">Multi-pass membrane protein</topology>
    </subcellularLocation>
</comment>
<feature type="domain" description="Potassium channel" evidence="9">
    <location>
        <begin position="141"/>
        <end position="211"/>
    </location>
</feature>
<dbReference type="Pfam" id="PF07885">
    <property type="entry name" value="Ion_trans_2"/>
    <property type="match status" value="1"/>
</dbReference>
<evidence type="ECO:0000256" key="2">
    <source>
        <dbReference type="ARBA" id="ARBA00022448"/>
    </source>
</evidence>
<protein>
    <submittedName>
        <fullName evidence="10">Potassium voltage-gated channel subfamily KQT</fullName>
    </submittedName>
</protein>
<dbReference type="EMBL" id="CP012288">
    <property type="protein sequence ID" value="AMV66135.1"/>
    <property type="molecule type" value="Genomic_DNA"/>
</dbReference>
<organism evidence="10 13">
    <name type="scientific">Pediococcus damnosus</name>
    <dbReference type="NCBI Taxonomy" id="51663"/>
    <lineage>
        <taxon>Bacteria</taxon>
        <taxon>Bacillati</taxon>
        <taxon>Bacillota</taxon>
        <taxon>Bacilli</taxon>
        <taxon>Lactobacillales</taxon>
        <taxon>Lactobacillaceae</taxon>
        <taxon>Pediococcus</taxon>
    </lineage>
</organism>
<dbReference type="GO" id="GO:0005249">
    <property type="term" value="F:voltage-gated potassium channel activity"/>
    <property type="evidence" value="ECO:0007669"/>
    <property type="project" value="InterPro"/>
</dbReference>
<dbReference type="Gene3D" id="1.10.287.70">
    <property type="match status" value="1"/>
</dbReference>
<dbReference type="RefSeq" id="WP_046871219.1">
    <property type="nucleotide sequence ID" value="NZ_BAAAXI010000091.1"/>
</dbReference>
<sequence length="248" mass="28220">MKSKLNIFFNAPLYNVVIAILALISIVFSILDFGNVISLLKLPYIFIDNGIILIFAFDYFGRFWISKNKGNFFVHNIFDLLSIIPFNSVASFLRVARLVRIARLLKIIRFTRVIGVTGKFSKNVKRFLETNGFIYMVYASVTILFIASTLYSLAENVSLPNSIWWAITTTTTVGYGDISPKTFVGKLAAVLLMFVGIGLIGMLTSTITNFFIHDKNNDEDKINVVYQQNKELMKEVKELKEEIKKINK</sequence>
<dbReference type="PRINTS" id="PR00169">
    <property type="entry name" value="KCHANNEL"/>
</dbReference>
<keyword evidence="2" id="KW-0813">Transport</keyword>
<evidence type="ECO:0000259" key="9">
    <source>
        <dbReference type="Pfam" id="PF07885"/>
    </source>
</evidence>
<dbReference type="AlphaFoldDB" id="A0A0R2H547"/>
<feature type="transmembrane region" description="Helical" evidence="8">
    <location>
        <begin position="187"/>
        <end position="212"/>
    </location>
</feature>
<dbReference type="GO" id="GO:0001508">
    <property type="term" value="P:action potential"/>
    <property type="evidence" value="ECO:0007669"/>
    <property type="project" value="TreeGrafter"/>
</dbReference>
<feature type="transmembrane region" description="Helical" evidence="8">
    <location>
        <begin position="132"/>
        <end position="154"/>
    </location>
</feature>
<dbReference type="InterPro" id="IPR027359">
    <property type="entry name" value="Volt_channel_dom_sf"/>
</dbReference>
<dbReference type="PANTHER" id="PTHR11537:SF254">
    <property type="entry name" value="POTASSIUM VOLTAGE-GATED CHANNEL PROTEIN SHAB"/>
    <property type="match status" value="1"/>
</dbReference>
<evidence type="ECO:0000256" key="1">
    <source>
        <dbReference type="ARBA" id="ARBA00004141"/>
    </source>
</evidence>
<dbReference type="PANTHER" id="PTHR11537">
    <property type="entry name" value="VOLTAGE-GATED POTASSIUM CHANNEL"/>
    <property type="match status" value="1"/>
</dbReference>
<dbReference type="GeneID" id="57275437"/>
<keyword evidence="5" id="KW-0406">Ion transport</keyword>
<dbReference type="InterPro" id="IPR013099">
    <property type="entry name" value="K_chnl_dom"/>
</dbReference>
<dbReference type="OrthoDB" id="9785285at2"/>
<evidence type="ECO:0000256" key="5">
    <source>
        <dbReference type="ARBA" id="ARBA00023065"/>
    </source>
</evidence>
<dbReference type="Gene3D" id="1.20.120.350">
    <property type="entry name" value="Voltage-gated potassium channels. Chain C"/>
    <property type="match status" value="1"/>
</dbReference>
<dbReference type="KEGG" id="pdm:ADU72_0186"/>
<feature type="transmembrane region" description="Helical" evidence="8">
    <location>
        <begin position="45"/>
        <end position="65"/>
    </location>
</feature>
<proteinExistence type="predicted"/>
<gene>
    <name evidence="10" type="ORF">ADU70_0485</name>
    <name evidence="11" type="ORF">ADU72_0186</name>
</gene>
<keyword evidence="3 8" id="KW-0812">Transmembrane</keyword>
<evidence type="ECO:0000256" key="3">
    <source>
        <dbReference type="ARBA" id="ARBA00022692"/>
    </source>
</evidence>
<evidence type="ECO:0000256" key="7">
    <source>
        <dbReference type="ARBA" id="ARBA00023303"/>
    </source>
</evidence>
<name>A0A0R2H547_9LACO</name>
<evidence type="ECO:0000313" key="10">
    <source>
        <dbReference type="EMBL" id="AMV61985.1"/>
    </source>
</evidence>
<keyword evidence="4 8" id="KW-1133">Transmembrane helix</keyword>
<keyword evidence="6 8" id="KW-0472">Membrane</keyword>